<feature type="compositionally biased region" description="Low complexity" evidence="1">
    <location>
        <begin position="97"/>
        <end position="107"/>
    </location>
</feature>
<gene>
    <name evidence="2" type="ORF">AVEN_222958_1</name>
</gene>
<name>A0A4Y2W027_ARAVE</name>
<protein>
    <submittedName>
        <fullName evidence="2">Uncharacterized protein</fullName>
    </submittedName>
</protein>
<evidence type="ECO:0000256" key="1">
    <source>
        <dbReference type="SAM" id="MobiDB-lite"/>
    </source>
</evidence>
<dbReference type="EMBL" id="BGPR01053450">
    <property type="protein sequence ID" value="GBO30261.1"/>
    <property type="molecule type" value="Genomic_DNA"/>
</dbReference>
<dbReference type="AlphaFoldDB" id="A0A4Y2W027"/>
<comment type="caution">
    <text evidence="2">The sequence shown here is derived from an EMBL/GenBank/DDBJ whole genome shotgun (WGS) entry which is preliminary data.</text>
</comment>
<evidence type="ECO:0000313" key="3">
    <source>
        <dbReference type="Proteomes" id="UP000499080"/>
    </source>
</evidence>
<keyword evidence="3" id="KW-1185">Reference proteome</keyword>
<reference evidence="2 3" key="1">
    <citation type="journal article" date="2019" name="Sci. Rep.">
        <title>Orb-weaving spider Araneus ventricosus genome elucidates the spidroin gene catalogue.</title>
        <authorList>
            <person name="Kono N."/>
            <person name="Nakamura H."/>
            <person name="Ohtoshi R."/>
            <person name="Moran D.A.P."/>
            <person name="Shinohara A."/>
            <person name="Yoshida Y."/>
            <person name="Fujiwara M."/>
            <person name="Mori M."/>
            <person name="Tomita M."/>
            <person name="Arakawa K."/>
        </authorList>
    </citation>
    <scope>NUCLEOTIDE SEQUENCE [LARGE SCALE GENOMIC DNA]</scope>
</reference>
<organism evidence="2 3">
    <name type="scientific">Araneus ventricosus</name>
    <name type="common">Orbweaver spider</name>
    <name type="synonym">Epeira ventricosa</name>
    <dbReference type="NCBI Taxonomy" id="182803"/>
    <lineage>
        <taxon>Eukaryota</taxon>
        <taxon>Metazoa</taxon>
        <taxon>Ecdysozoa</taxon>
        <taxon>Arthropoda</taxon>
        <taxon>Chelicerata</taxon>
        <taxon>Arachnida</taxon>
        <taxon>Araneae</taxon>
        <taxon>Araneomorphae</taxon>
        <taxon>Entelegynae</taxon>
        <taxon>Araneoidea</taxon>
        <taxon>Araneidae</taxon>
        <taxon>Araneus</taxon>
    </lineage>
</organism>
<sequence length="128" mass="14431">MPNTKNKTTAGKLENWLQEDCWSVGDLNPQVARMDSDMTSNVIVYLFSLNIKVTHSHNININYRKWLEVRFLYQYMTLSATGGQNSRPLISHDSHNSQGKGKGQSIGKDASLPINYLLNFGGVDRESI</sequence>
<accession>A0A4Y2W027</accession>
<dbReference type="Proteomes" id="UP000499080">
    <property type="component" value="Unassembled WGS sequence"/>
</dbReference>
<evidence type="ECO:0000313" key="2">
    <source>
        <dbReference type="EMBL" id="GBO30261.1"/>
    </source>
</evidence>
<proteinExistence type="predicted"/>
<feature type="region of interest" description="Disordered" evidence="1">
    <location>
        <begin position="86"/>
        <end position="107"/>
    </location>
</feature>